<dbReference type="InterPro" id="IPR002035">
    <property type="entry name" value="VWF_A"/>
</dbReference>
<dbReference type="EMBL" id="CAJJDN010000028">
    <property type="protein sequence ID" value="CAD8071327.1"/>
    <property type="molecule type" value="Genomic_DNA"/>
</dbReference>
<dbReference type="PROSITE" id="PS50234">
    <property type="entry name" value="VWFA"/>
    <property type="match status" value="1"/>
</dbReference>
<gene>
    <name evidence="2" type="ORF">PSON_ATCC_30995.1.T0280003</name>
</gene>
<keyword evidence="3" id="KW-1185">Reference proteome</keyword>
<name>A0A8S1LV58_9CILI</name>
<dbReference type="OrthoDB" id="298592at2759"/>
<comment type="caution">
    <text evidence="2">The sequence shown here is derived from an EMBL/GenBank/DDBJ whole genome shotgun (WGS) entry which is preliminary data.</text>
</comment>
<protein>
    <recommendedName>
        <fullName evidence="1">VWFA domain-containing protein</fullName>
    </recommendedName>
</protein>
<accession>A0A8S1LV58</accession>
<evidence type="ECO:0000313" key="3">
    <source>
        <dbReference type="Proteomes" id="UP000692954"/>
    </source>
</evidence>
<evidence type="ECO:0000259" key="1">
    <source>
        <dbReference type="PROSITE" id="PS50234"/>
    </source>
</evidence>
<feature type="domain" description="VWFA" evidence="1">
    <location>
        <begin position="591"/>
        <end position="773"/>
    </location>
</feature>
<dbReference type="Proteomes" id="UP000692954">
    <property type="component" value="Unassembled WGS sequence"/>
</dbReference>
<proteinExistence type="predicted"/>
<dbReference type="Pfam" id="PF00092">
    <property type="entry name" value="VWA"/>
    <property type="match status" value="1"/>
</dbReference>
<organism evidence="2 3">
    <name type="scientific">Paramecium sonneborni</name>
    <dbReference type="NCBI Taxonomy" id="65129"/>
    <lineage>
        <taxon>Eukaryota</taxon>
        <taxon>Sar</taxon>
        <taxon>Alveolata</taxon>
        <taxon>Ciliophora</taxon>
        <taxon>Intramacronucleata</taxon>
        <taxon>Oligohymenophorea</taxon>
        <taxon>Peniculida</taxon>
        <taxon>Parameciidae</taxon>
        <taxon>Paramecium</taxon>
    </lineage>
</organism>
<sequence>MKIQKEQKNRKCIDEKCQFELNPNDFMLYGHEQIIPEQEFIQLGQFIMEGKTDLNVDTLEKIKKELEEFFKNKQAFENLIRKIYEVIKNHIMEVYNVKQGDQKFIEIFNLKFTQLKTQQFEELTQMDIDLIKLIINHCQVLIQYFEEILIMIGFSLSEEGADFLEQAALFMLWQCLCQKFDEKLQIQEIELENNLKQSDKYILYKQQANSKDQSKILAESLIHPIIINIMSNSYQKLDEKCQKQFKNQFHIPTSQEILKTVDESILQSKENQKILDYIKNQVPQIENFINQYIQKIKDDLLNEFQDYYRCEIKLFLESLLNKIKKIQTLFNNCFYAYNCFNQESLSTQQKQEQPKFLFDILINYFLNKRSQYINYLKKEFQGIFQDLEIQNNDQQEMNQKVENENVNVLFDEIEILPPFLKELQSLITKQLQMIQDFKIELNLLNLDGEFNKIRYQMTGCLVKCPFCNRKCDRDIRELNHKHECSQGHFLRGFQQVLVGNSPSIQTCNEIKNDFKVQRVGQVFQWEQIQQEHQNWSFNSQKQESLQLKNLQLKAWNEGVGNIVSQTISKRMNKKINIIKAENNNFYQDSNHYIFILDDSGSMQGQKWQNIKQGAIGVMNLIKDQQSKAKSSVIVFNTTARLVLDQQFINTSTQQQYIEYQGGGTDYDYAFSMCYDQIIKNFEYDGFSIQFYTDGEASVPDVAISKLRSLPQEILKKINLIILTETKSPGVLQQIVTSLESYLKKVQLITSVQPNQASLILTQDVQDQIKEVIN</sequence>
<dbReference type="AlphaFoldDB" id="A0A8S1LV58"/>
<reference evidence="2" key="1">
    <citation type="submission" date="2021-01" db="EMBL/GenBank/DDBJ databases">
        <authorList>
            <consortium name="Genoscope - CEA"/>
            <person name="William W."/>
        </authorList>
    </citation>
    <scope>NUCLEOTIDE SEQUENCE</scope>
</reference>
<evidence type="ECO:0000313" key="2">
    <source>
        <dbReference type="EMBL" id="CAD8071327.1"/>
    </source>
</evidence>